<keyword evidence="7" id="KW-0503">Monooxygenase</keyword>
<dbReference type="RefSeq" id="XP_022578999.1">
    <property type="nucleotide sequence ID" value="XM_022727271.1"/>
</dbReference>
<evidence type="ECO:0000256" key="6">
    <source>
        <dbReference type="ARBA" id="ARBA00023008"/>
    </source>
</evidence>
<reference evidence="14" key="1">
    <citation type="journal article" date="2017" name="Genome Biol.">
        <title>Comparative genomics reveals high biological diversity and specific adaptations in the industrially and medically important fungal genus Aspergillus.</title>
        <authorList>
            <person name="de Vries R.P."/>
            <person name="Riley R."/>
            <person name="Wiebenga A."/>
            <person name="Aguilar-Osorio G."/>
            <person name="Amillis S."/>
            <person name="Uchima C.A."/>
            <person name="Anderluh G."/>
            <person name="Asadollahi M."/>
            <person name="Askin M."/>
            <person name="Barry K."/>
            <person name="Battaglia E."/>
            <person name="Bayram O."/>
            <person name="Benocci T."/>
            <person name="Braus-Stromeyer S.A."/>
            <person name="Caldana C."/>
            <person name="Canovas D."/>
            <person name="Cerqueira G.C."/>
            <person name="Chen F."/>
            <person name="Chen W."/>
            <person name="Choi C."/>
            <person name="Clum A."/>
            <person name="Dos Santos R.A."/>
            <person name="Damasio A.R."/>
            <person name="Diallinas G."/>
            <person name="Emri T."/>
            <person name="Fekete E."/>
            <person name="Flipphi M."/>
            <person name="Freyberg S."/>
            <person name="Gallo A."/>
            <person name="Gournas C."/>
            <person name="Habgood R."/>
            <person name="Hainaut M."/>
            <person name="Harispe M.L."/>
            <person name="Henrissat B."/>
            <person name="Hilden K.S."/>
            <person name="Hope R."/>
            <person name="Hossain A."/>
            <person name="Karabika E."/>
            <person name="Karaffa L."/>
            <person name="Karanyi Z."/>
            <person name="Krasevec N."/>
            <person name="Kuo A."/>
            <person name="Kusch H."/>
            <person name="LaButti K."/>
            <person name="Lagendijk E.L."/>
            <person name="Lapidus A."/>
            <person name="Levasseur A."/>
            <person name="Lindquist E."/>
            <person name="Lipzen A."/>
            <person name="Logrieco A.F."/>
            <person name="MacCabe A."/>
            <person name="Maekelae M.R."/>
            <person name="Malavazi I."/>
            <person name="Melin P."/>
            <person name="Meyer V."/>
            <person name="Mielnichuk N."/>
            <person name="Miskei M."/>
            <person name="Molnar A.P."/>
            <person name="Mule G."/>
            <person name="Ngan C.Y."/>
            <person name="Orejas M."/>
            <person name="Orosz E."/>
            <person name="Ouedraogo J.P."/>
            <person name="Overkamp K.M."/>
            <person name="Park H.-S."/>
            <person name="Perrone G."/>
            <person name="Piumi F."/>
            <person name="Punt P.J."/>
            <person name="Ram A.F."/>
            <person name="Ramon A."/>
            <person name="Rauscher S."/>
            <person name="Record E."/>
            <person name="Riano-Pachon D.M."/>
            <person name="Robert V."/>
            <person name="Roehrig J."/>
            <person name="Ruller R."/>
            <person name="Salamov A."/>
            <person name="Salih N.S."/>
            <person name="Samson R.A."/>
            <person name="Sandor E."/>
            <person name="Sanguinetti M."/>
            <person name="Schuetze T."/>
            <person name="Sepcic K."/>
            <person name="Shelest E."/>
            <person name="Sherlock G."/>
            <person name="Sophianopoulou V."/>
            <person name="Squina F.M."/>
            <person name="Sun H."/>
            <person name="Susca A."/>
            <person name="Todd R.B."/>
            <person name="Tsang A."/>
            <person name="Unkles S.E."/>
            <person name="van de Wiele N."/>
            <person name="van Rossen-Uffink D."/>
            <person name="Oliveira J.V."/>
            <person name="Vesth T.C."/>
            <person name="Visser J."/>
            <person name="Yu J.-H."/>
            <person name="Zhou M."/>
            <person name="Andersen M.R."/>
            <person name="Archer D.B."/>
            <person name="Baker S.E."/>
            <person name="Benoit I."/>
            <person name="Brakhage A.A."/>
            <person name="Braus G.H."/>
            <person name="Fischer R."/>
            <person name="Frisvad J.C."/>
            <person name="Goldman G.H."/>
            <person name="Houbraken J."/>
            <person name="Oakley B."/>
            <person name="Pocsi I."/>
            <person name="Scazzocchio C."/>
            <person name="Seiboth B."/>
            <person name="vanKuyk P.A."/>
            <person name="Wortman J."/>
            <person name="Dyer P.S."/>
            <person name="Grigoriev I.V."/>
        </authorList>
    </citation>
    <scope>NUCLEOTIDE SEQUENCE [LARGE SCALE GENOMIC DNA]</scope>
    <source>
        <strain evidence="14">CBS 506.65</strain>
    </source>
</reference>
<evidence type="ECO:0000256" key="10">
    <source>
        <dbReference type="ARBA" id="ARBA00048881"/>
    </source>
</evidence>
<feature type="domain" description="Tyrosinase copper-binding" evidence="11">
    <location>
        <begin position="89"/>
        <end position="106"/>
    </location>
</feature>
<dbReference type="Pfam" id="PF18132">
    <property type="entry name" value="Tyrosinase_C"/>
    <property type="match status" value="1"/>
</dbReference>
<evidence type="ECO:0000256" key="9">
    <source>
        <dbReference type="ARBA" id="ARBA00048233"/>
    </source>
</evidence>
<dbReference type="PROSITE" id="PS00498">
    <property type="entry name" value="TYROSINASE_2"/>
    <property type="match status" value="1"/>
</dbReference>
<evidence type="ECO:0000256" key="5">
    <source>
        <dbReference type="ARBA" id="ARBA00023002"/>
    </source>
</evidence>
<feature type="domain" description="Tyrosinase copper-binding" evidence="12">
    <location>
        <begin position="356"/>
        <end position="367"/>
    </location>
</feature>
<dbReference type="InterPro" id="IPR008922">
    <property type="entry name" value="Di-copper_centre_dom_sf"/>
</dbReference>
<keyword evidence="6" id="KW-0186">Copper</keyword>
<dbReference type="STRING" id="1073090.A0A1L9SBJ3"/>
<evidence type="ECO:0000256" key="1">
    <source>
        <dbReference type="ARBA" id="ARBA00001973"/>
    </source>
</evidence>
<gene>
    <name evidence="13" type="ORF">ASPZODRAFT_18679</name>
</gene>
<evidence type="ECO:0000259" key="11">
    <source>
        <dbReference type="PROSITE" id="PS00497"/>
    </source>
</evidence>
<comment type="catalytic activity">
    <reaction evidence="10">
        <text>L-tyrosine + O2 = L-dopaquinone + H2O</text>
        <dbReference type="Rhea" id="RHEA:18117"/>
        <dbReference type="ChEBI" id="CHEBI:15377"/>
        <dbReference type="ChEBI" id="CHEBI:15379"/>
        <dbReference type="ChEBI" id="CHEBI:57924"/>
        <dbReference type="ChEBI" id="CHEBI:58315"/>
        <dbReference type="EC" id="1.14.18.1"/>
    </reaction>
</comment>
<dbReference type="GO" id="GO:0042438">
    <property type="term" value="P:melanin biosynthetic process"/>
    <property type="evidence" value="ECO:0007669"/>
    <property type="project" value="UniProtKB-KW"/>
</dbReference>
<dbReference type="SUPFAM" id="SSF48056">
    <property type="entry name" value="Di-copper centre-containing domain"/>
    <property type="match status" value="1"/>
</dbReference>
<keyword evidence="4" id="KW-0479">Metal-binding</keyword>
<dbReference type="AlphaFoldDB" id="A0A1L9SBJ3"/>
<comment type="cofactor">
    <cofactor evidence="1">
        <name>Cu(2+)</name>
        <dbReference type="ChEBI" id="CHEBI:29036"/>
    </cofactor>
</comment>
<dbReference type="PANTHER" id="PTHR11474:SF76">
    <property type="entry name" value="SHKT DOMAIN-CONTAINING PROTEIN"/>
    <property type="match status" value="1"/>
</dbReference>
<dbReference type="Gene3D" id="2.60.310.20">
    <property type="match status" value="1"/>
</dbReference>
<dbReference type="PROSITE" id="PS00497">
    <property type="entry name" value="TYROSINASE_1"/>
    <property type="match status" value="1"/>
</dbReference>
<dbReference type="PRINTS" id="PR00092">
    <property type="entry name" value="TYROSINASE"/>
</dbReference>
<dbReference type="Proteomes" id="UP000184188">
    <property type="component" value="Unassembled WGS sequence"/>
</dbReference>
<sequence length="643" mass="73018">MEHKTFAITGIPVPAGQPVPVRREVSQWATSTDPQDQIQVSLFVRAVKKMQLRDPLKNELSFYRIAGIHGLPAKRWNHAPSPDGFYCAHNTYQFPTWHRPYLMLYEQVLHDIMVQEVIEEGISDPAIKATWTAAADTWRLPFWDWAIKQQDTQELGLPNLLSEANVKILKVGDTETEPFDNPLYKFVNRLPVGKDKWEKVAMGDPRMGKYKIQAENFDKSIGTSRWAKPDDSEWAKGKVDNKMVNENIKNAEWYKKLLAGSIADNVARLLTDDYFLDYNKFSSTRYAKHNSNGSDPCATEWLSLEMVHNNIHMWVGGYTGTSTGGYTSDSEDEDDEPVKGETFDGHMANVPVAGFDPVFYLHHANVDRILAIWHFLSDKWINPGDSIYTEDLRPFTKDEQGSYHSSQFMSDEKQWGYTYPELTAGATKDSVKQRVWELYGHPMMHLQSDQDFNTSKDTFDDYIINITYDRYALKGKPYYITFYLEDADESWTLGQVFNFSAELEYGCANCKTQKEQGILSRAQVPISVPLHKLSQEWGGRIRLGPADGVSIASMSLEEGTVVPLLAEFLKWKVFTTKGKEVPISRLSTLEVEVLRAPIPYSIPIPSEGDFSKNTDLMEEGGLPQFTSKYTTIHAATMGKEGGV</sequence>
<dbReference type="InterPro" id="IPR041640">
    <property type="entry name" value="Tyrosinase_C"/>
</dbReference>
<dbReference type="PANTHER" id="PTHR11474">
    <property type="entry name" value="TYROSINASE FAMILY MEMBER"/>
    <property type="match status" value="1"/>
</dbReference>
<dbReference type="Pfam" id="PF00264">
    <property type="entry name" value="Tyrosinase"/>
    <property type="match status" value="1"/>
</dbReference>
<evidence type="ECO:0000256" key="2">
    <source>
        <dbReference type="ARBA" id="ARBA00009928"/>
    </source>
</evidence>
<evidence type="ECO:0000256" key="4">
    <source>
        <dbReference type="ARBA" id="ARBA00022723"/>
    </source>
</evidence>
<name>A0A1L9SBJ3_9EURO</name>
<evidence type="ECO:0000313" key="14">
    <source>
        <dbReference type="Proteomes" id="UP000184188"/>
    </source>
</evidence>
<accession>A0A1L9SBJ3</accession>
<evidence type="ECO:0000256" key="8">
    <source>
        <dbReference type="ARBA" id="ARBA00023101"/>
    </source>
</evidence>
<evidence type="ECO:0000256" key="7">
    <source>
        <dbReference type="ARBA" id="ARBA00023033"/>
    </source>
</evidence>
<dbReference type="GeneID" id="34613735"/>
<dbReference type="GO" id="GO:0004503">
    <property type="term" value="F:tyrosinase activity"/>
    <property type="evidence" value="ECO:0007669"/>
    <property type="project" value="UniProtKB-EC"/>
</dbReference>
<dbReference type="Gene3D" id="1.10.1280.10">
    <property type="entry name" value="Di-copper center containing domain from catechol oxidase"/>
    <property type="match status" value="1"/>
</dbReference>
<dbReference type="VEuPathDB" id="FungiDB:ASPZODRAFT_18679"/>
<comment type="catalytic activity">
    <reaction evidence="9">
        <text>2 L-dopa + O2 = 2 L-dopaquinone + 2 H2O</text>
        <dbReference type="Rhea" id="RHEA:34287"/>
        <dbReference type="ChEBI" id="CHEBI:15377"/>
        <dbReference type="ChEBI" id="CHEBI:15379"/>
        <dbReference type="ChEBI" id="CHEBI:57504"/>
        <dbReference type="ChEBI" id="CHEBI:57924"/>
        <dbReference type="EC" id="1.14.18.1"/>
    </reaction>
</comment>
<dbReference type="EC" id="1.14.18.1" evidence="3"/>
<dbReference type="OrthoDB" id="1658288at2759"/>
<comment type="similarity">
    <text evidence="2">Belongs to the tyrosinase family.</text>
</comment>
<organism evidence="13 14">
    <name type="scientific">Penicilliopsis zonata CBS 506.65</name>
    <dbReference type="NCBI Taxonomy" id="1073090"/>
    <lineage>
        <taxon>Eukaryota</taxon>
        <taxon>Fungi</taxon>
        <taxon>Dikarya</taxon>
        <taxon>Ascomycota</taxon>
        <taxon>Pezizomycotina</taxon>
        <taxon>Eurotiomycetes</taxon>
        <taxon>Eurotiomycetidae</taxon>
        <taxon>Eurotiales</taxon>
        <taxon>Aspergillaceae</taxon>
        <taxon>Penicilliopsis</taxon>
    </lineage>
</organism>
<dbReference type="EMBL" id="KV878348">
    <property type="protein sequence ID" value="OJJ44489.1"/>
    <property type="molecule type" value="Genomic_DNA"/>
</dbReference>
<dbReference type="GO" id="GO:0046872">
    <property type="term" value="F:metal ion binding"/>
    <property type="evidence" value="ECO:0007669"/>
    <property type="project" value="UniProtKB-KW"/>
</dbReference>
<evidence type="ECO:0000259" key="12">
    <source>
        <dbReference type="PROSITE" id="PS00498"/>
    </source>
</evidence>
<dbReference type="InterPro" id="IPR002227">
    <property type="entry name" value="Tyrosinase_Cu-bd"/>
</dbReference>
<evidence type="ECO:0000313" key="13">
    <source>
        <dbReference type="EMBL" id="OJJ44489.1"/>
    </source>
</evidence>
<dbReference type="InterPro" id="IPR050316">
    <property type="entry name" value="Tyrosinase/Hemocyanin"/>
</dbReference>
<protein>
    <recommendedName>
        <fullName evidence="3">tyrosinase</fullName>
        <ecNumber evidence="3">1.14.18.1</ecNumber>
    </recommendedName>
</protein>
<keyword evidence="14" id="KW-1185">Reference proteome</keyword>
<evidence type="ECO:0000256" key="3">
    <source>
        <dbReference type="ARBA" id="ARBA00011906"/>
    </source>
</evidence>
<proteinExistence type="inferred from homology"/>
<keyword evidence="8" id="KW-0470">Melanin biosynthesis</keyword>
<keyword evidence="5" id="KW-0560">Oxidoreductase</keyword>